<name>A0ABW2YY00_9SPHI</name>
<dbReference type="RefSeq" id="WP_377100766.1">
    <property type="nucleotide sequence ID" value="NZ_JBHTHU010000009.1"/>
</dbReference>
<proteinExistence type="predicted"/>
<keyword evidence="2" id="KW-1185">Reference proteome</keyword>
<dbReference type="InterPro" id="IPR025366">
    <property type="entry name" value="DUF4270"/>
</dbReference>
<dbReference type="EMBL" id="JBHTHU010000009">
    <property type="protein sequence ID" value="MFD0750996.1"/>
    <property type="molecule type" value="Genomic_DNA"/>
</dbReference>
<protein>
    <submittedName>
        <fullName evidence="1">DUF4270 family protein</fullName>
    </submittedName>
</protein>
<accession>A0ABW2YY00</accession>
<gene>
    <name evidence="1" type="ORF">ACFQZS_12645</name>
</gene>
<dbReference type="Proteomes" id="UP001596958">
    <property type="component" value="Unassembled WGS sequence"/>
</dbReference>
<dbReference type="PROSITE" id="PS51257">
    <property type="entry name" value="PROKAR_LIPOPROTEIN"/>
    <property type="match status" value="1"/>
</dbReference>
<evidence type="ECO:0000313" key="2">
    <source>
        <dbReference type="Proteomes" id="UP001596958"/>
    </source>
</evidence>
<organism evidence="1 2">
    <name type="scientific">Mucilaginibacter calamicampi</name>
    <dbReference type="NCBI Taxonomy" id="1302352"/>
    <lineage>
        <taxon>Bacteria</taxon>
        <taxon>Pseudomonadati</taxon>
        <taxon>Bacteroidota</taxon>
        <taxon>Sphingobacteriia</taxon>
        <taxon>Sphingobacteriales</taxon>
        <taxon>Sphingobacteriaceae</taxon>
        <taxon>Mucilaginibacter</taxon>
    </lineage>
</organism>
<evidence type="ECO:0000313" key="1">
    <source>
        <dbReference type="EMBL" id="MFD0750996.1"/>
    </source>
</evidence>
<sequence length="466" mass="51220">MKFFRLDLLTLLISLFILSGCKKQGTVNLGVNSDNIIEGKLIDTSSVFISTVREDDAPGSGLTRTPLSYFKDPVFGITESNVAMDLNLPVSSAYALPAGTITIDSAVLVLPYTSGFYGDSITTRYKANVYQLDERMLSSASYPASKKWKHKSVLLGSQSFFSRTNDSVKVVEPIRDKKDSLQKFAPQLRIPINPQFIRDNLFDAPASQLASNLIFKNAVNGLYVTLDKGQTGPGGTFMLGMDSASVKVYFKIKTTSAGLDKIDTTYIIMPSNVRSAEISHDYSGTVIATELASTQKTRGNFYVQGLLGLRSKIQFPYLKDIITKVGSDIIVNRAELVITTQSGTTIPYEPLKSLMFYKLDLAKQRVNIQDNLSSDPRSNSSFGGFYNPEKKEYHFLVTAYVQDLMRGKVVDYGAYLGAANNVGADYFGDVTPNAQLDGRTAAIGFDSSSPSPYRIKLNIIYTKISK</sequence>
<reference evidence="2" key="1">
    <citation type="journal article" date="2019" name="Int. J. Syst. Evol. Microbiol.">
        <title>The Global Catalogue of Microorganisms (GCM) 10K type strain sequencing project: providing services to taxonomists for standard genome sequencing and annotation.</title>
        <authorList>
            <consortium name="The Broad Institute Genomics Platform"/>
            <consortium name="The Broad Institute Genome Sequencing Center for Infectious Disease"/>
            <person name="Wu L."/>
            <person name="Ma J."/>
        </authorList>
    </citation>
    <scope>NUCLEOTIDE SEQUENCE [LARGE SCALE GENOMIC DNA]</scope>
    <source>
        <strain evidence="2">CCUG 63418</strain>
    </source>
</reference>
<dbReference type="Pfam" id="PF14092">
    <property type="entry name" value="DUF4270"/>
    <property type="match status" value="1"/>
</dbReference>
<comment type="caution">
    <text evidence="1">The sequence shown here is derived from an EMBL/GenBank/DDBJ whole genome shotgun (WGS) entry which is preliminary data.</text>
</comment>